<dbReference type="CDD" id="cd00241">
    <property type="entry name" value="DOMON_like"/>
    <property type="match status" value="1"/>
</dbReference>
<gene>
    <name evidence="1" type="ORF">C1280_33035</name>
</gene>
<reference evidence="1 2" key="1">
    <citation type="submission" date="2018-01" db="EMBL/GenBank/DDBJ databases">
        <title>G. obscuriglobus.</title>
        <authorList>
            <person name="Franke J."/>
            <person name="Blomberg W."/>
            <person name="Selmecki A."/>
        </authorList>
    </citation>
    <scope>NUCLEOTIDE SEQUENCE [LARGE SCALE GENOMIC DNA]</scope>
    <source>
        <strain evidence="1 2">DSM 5831</strain>
    </source>
</reference>
<dbReference type="OrthoDB" id="261771at2"/>
<proteinExistence type="predicted"/>
<dbReference type="SUPFAM" id="SSF49344">
    <property type="entry name" value="CBD9-like"/>
    <property type="match status" value="1"/>
</dbReference>
<protein>
    <recommendedName>
        <fullName evidence="3">Carbohydrate-binding domain-containing protein</fullName>
    </recommendedName>
</protein>
<accession>A0A2Z3H8Z2</accession>
<dbReference type="AlphaFoldDB" id="A0A2Z3H8Z2"/>
<evidence type="ECO:0000313" key="2">
    <source>
        <dbReference type="Proteomes" id="UP000245802"/>
    </source>
</evidence>
<dbReference type="RefSeq" id="WP_109571369.1">
    <property type="nucleotide sequence ID" value="NZ_CP025958.1"/>
</dbReference>
<dbReference type="Proteomes" id="UP000245802">
    <property type="component" value="Chromosome"/>
</dbReference>
<name>A0A2Z3H8Z2_9BACT</name>
<evidence type="ECO:0008006" key="3">
    <source>
        <dbReference type="Google" id="ProtNLM"/>
    </source>
</evidence>
<dbReference type="EMBL" id="CP025958">
    <property type="protein sequence ID" value="AWM41351.1"/>
    <property type="molecule type" value="Genomic_DNA"/>
</dbReference>
<evidence type="ECO:0000313" key="1">
    <source>
        <dbReference type="EMBL" id="AWM41351.1"/>
    </source>
</evidence>
<sequence>MPPIVPNRFLVRVSHPCPFVKDAPRDTEEDEHLVDLPETARLENFAALDEQQNFADVRLAWNEFGLAVQVEVRGKSQAPVGDSDKPSASDGLRLLIDTRDARASHRASRYCHHFSFFPTGGGVDKDEPFVTQSKINRALQDAPMASIADILFRTHKIKGGYRLEAFLPAAALNGFDPSEHPRLGVYYCVRDQEIGDQFLSVGWEFPFGEDPSLWAVLELVK</sequence>
<keyword evidence="2" id="KW-1185">Reference proteome</keyword>
<organism evidence="1 2">
    <name type="scientific">Gemmata obscuriglobus</name>
    <dbReference type="NCBI Taxonomy" id="114"/>
    <lineage>
        <taxon>Bacteria</taxon>
        <taxon>Pseudomonadati</taxon>
        <taxon>Planctomycetota</taxon>
        <taxon>Planctomycetia</taxon>
        <taxon>Gemmatales</taxon>
        <taxon>Gemmataceae</taxon>
        <taxon>Gemmata</taxon>
    </lineage>
</organism>
<dbReference type="Gene3D" id="2.60.40.1190">
    <property type="match status" value="1"/>
</dbReference>
<dbReference type="KEGG" id="gog:C1280_33035"/>